<feature type="transmembrane region" description="Helical" evidence="9">
    <location>
        <begin position="152"/>
        <end position="173"/>
    </location>
</feature>
<accession>A0A420ZCG2</accession>
<dbReference type="InterPro" id="IPR000515">
    <property type="entry name" value="MetI-like"/>
</dbReference>
<feature type="transmembrane region" description="Helical" evidence="9">
    <location>
        <begin position="269"/>
        <end position="296"/>
    </location>
</feature>
<proteinExistence type="inferred from homology"/>
<dbReference type="GO" id="GO:0006817">
    <property type="term" value="P:phosphate ion transport"/>
    <property type="evidence" value="ECO:0007669"/>
    <property type="project" value="UniProtKB-KW"/>
</dbReference>
<dbReference type="AlphaFoldDB" id="A0A420ZCG2"/>
<dbReference type="GO" id="GO:0005886">
    <property type="term" value="C:plasma membrane"/>
    <property type="evidence" value="ECO:0007669"/>
    <property type="project" value="UniProtKB-SubCell"/>
</dbReference>
<dbReference type="PANTHER" id="PTHR30425">
    <property type="entry name" value="PHOSPHATE TRANSPORT SYSTEM PERMEASE PROTEIN PST"/>
    <property type="match status" value="1"/>
</dbReference>
<evidence type="ECO:0000256" key="7">
    <source>
        <dbReference type="ARBA" id="ARBA00022989"/>
    </source>
</evidence>
<reference evidence="12 13" key="1">
    <citation type="submission" date="2018-06" db="EMBL/GenBank/DDBJ databases">
        <title>Extensive metabolic versatility and redundancy in microbially diverse, dynamic hydrothermal sediments.</title>
        <authorList>
            <person name="Dombrowski N."/>
            <person name="Teske A."/>
            <person name="Baker B.J."/>
        </authorList>
    </citation>
    <scope>NUCLEOTIDE SEQUENCE [LARGE SCALE GENOMIC DNA]</scope>
    <source>
        <strain evidence="12">B79_G16</strain>
    </source>
</reference>
<protein>
    <recommendedName>
        <fullName evidence="10">Phosphate transport system permease protein</fullName>
    </recommendedName>
</protein>
<dbReference type="EMBL" id="QMNG01000017">
    <property type="protein sequence ID" value="RLC36991.1"/>
    <property type="molecule type" value="Genomic_DNA"/>
</dbReference>
<evidence type="ECO:0000256" key="5">
    <source>
        <dbReference type="ARBA" id="ARBA00022592"/>
    </source>
</evidence>
<gene>
    <name evidence="12" type="primary">pstC</name>
    <name evidence="12" type="ORF">DRH29_03345</name>
</gene>
<comment type="similarity">
    <text evidence="2 10">Belongs to the binding-protein-dependent transport system permease family. CysTW subfamily.</text>
</comment>
<keyword evidence="4 10" id="KW-1003">Cell membrane</keyword>
<dbReference type="InterPro" id="IPR011864">
    <property type="entry name" value="Phosphate_PstC"/>
</dbReference>
<evidence type="ECO:0000256" key="9">
    <source>
        <dbReference type="RuleBase" id="RU363032"/>
    </source>
</evidence>
<dbReference type="InterPro" id="IPR051124">
    <property type="entry name" value="Phosphate_Transport_Permease"/>
</dbReference>
<feature type="transmembrane region" description="Helical" evidence="9">
    <location>
        <begin position="75"/>
        <end position="96"/>
    </location>
</feature>
<evidence type="ECO:0000313" key="13">
    <source>
        <dbReference type="Proteomes" id="UP000281261"/>
    </source>
</evidence>
<dbReference type="Gene3D" id="1.10.3720.10">
    <property type="entry name" value="MetI-like"/>
    <property type="match status" value="1"/>
</dbReference>
<comment type="function">
    <text evidence="10">Part of the binding-protein-dependent transport system for phosphate; probably responsible for the translocation of the substrate across the membrane.</text>
</comment>
<evidence type="ECO:0000256" key="3">
    <source>
        <dbReference type="ARBA" id="ARBA00022448"/>
    </source>
</evidence>
<dbReference type="SUPFAM" id="SSF161098">
    <property type="entry name" value="MetI-like"/>
    <property type="match status" value="1"/>
</dbReference>
<keyword evidence="3 9" id="KW-0813">Transport</keyword>
<dbReference type="PROSITE" id="PS50928">
    <property type="entry name" value="ABC_TM1"/>
    <property type="match status" value="1"/>
</dbReference>
<name>A0A420ZCG2_UNCK3</name>
<organism evidence="12 13">
    <name type="scientific">candidate division Kazan bacterium</name>
    <dbReference type="NCBI Taxonomy" id="2202143"/>
    <lineage>
        <taxon>Bacteria</taxon>
        <taxon>Bacteria division Kazan-3B-28</taxon>
    </lineage>
</organism>
<dbReference type="PANTHER" id="PTHR30425:SF1">
    <property type="entry name" value="PHOSPHATE TRANSPORT SYSTEM PERMEASE PROTEIN PSTC"/>
    <property type="match status" value="1"/>
</dbReference>
<feature type="transmembrane region" description="Helical" evidence="9">
    <location>
        <begin position="207"/>
        <end position="227"/>
    </location>
</feature>
<comment type="caution">
    <text evidence="12">The sequence shown here is derived from an EMBL/GenBank/DDBJ whole genome shotgun (WGS) entry which is preliminary data.</text>
</comment>
<evidence type="ECO:0000259" key="11">
    <source>
        <dbReference type="PROSITE" id="PS50928"/>
    </source>
</evidence>
<evidence type="ECO:0000256" key="2">
    <source>
        <dbReference type="ARBA" id="ARBA00007069"/>
    </source>
</evidence>
<dbReference type="NCBIfam" id="TIGR02138">
    <property type="entry name" value="phosphate_pstC"/>
    <property type="match status" value="1"/>
</dbReference>
<keyword evidence="8 9" id="KW-0472">Membrane</keyword>
<feature type="domain" description="ABC transmembrane type-1" evidence="11">
    <location>
        <begin position="67"/>
        <end position="292"/>
    </location>
</feature>
<keyword evidence="7 9" id="KW-1133">Transmembrane helix</keyword>
<feature type="transmembrane region" description="Helical" evidence="9">
    <location>
        <begin position="108"/>
        <end position="132"/>
    </location>
</feature>
<dbReference type="Pfam" id="PF00528">
    <property type="entry name" value="BPD_transp_1"/>
    <property type="match status" value="1"/>
</dbReference>
<evidence type="ECO:0000256" key="6">
    <source>
        <dbReference type="ARBA" id="ARBA00022692"/>
    </source>
</evidence>
<evidence type="ECO:0000256" key="4">
    <source>
        <dbReference type="ARBA" id="ARBA00022475"/>
    </source>
</evidence>
<dbReference type="CDD" id="cd06261">
    <property type="entry name" value="TM_PBP2"/>
    <property type="match status" value="1"/>
</dbReference>
<evidence type="ECO:0000256" key="1">
    <source>
        <dbReference type="ARBA" id="ARBA00004651"/>
    </source>
</evidence>
<evidence type="ECO:0000256" key="10">
    <source>
        <dbReference type="RuleBase" id="RU363054"/>
    </source>
</evidence>
<keyword evidence="6 9" id="KW-0812">Transmembrane</keyword>
<evidence type="ECO:0000313" key="12">
    <source>
        <dbReference type="EMBL" id="RLC36991.1"/>
    </source>
</evidence>
<comment type="subcellular location">
    <subcellularLocation>
        <location evidence="1 9">Cell membrane</location>
        <topology evidence="1 9">Multi-pass membrane protein</topology>
    </subcellularLocation>
</comment>
<evidence type="ECO:0000256" key="8">
    <source>
        <dbReference type="ARBA" id="ARBA00023136"/>
    </source>
</evidence>
<dbReference type="GO" id="GO:0005315">
    <property type="term" value="F:phosphate transmembrane transporter activity"/>
    <property type="evidence" value="ECO:0007669"/>
    <property type="project" value="InterPro"/>
</dbReference>
<dbReference type="Proteomes" id="UP000281261">
    <property type="component" value="Unassembled WGS sequence"/>
</dbReference>
<sequence>MIKPVAGDRVFRWITAVCAAAIPVLMAGLVCVMVFNSHLALKKFGLGFLTSTAWNPIAQEYGALSSIFGTGVSTLIAMLIAMPMGLAVALFLVEWAPPKVEAFFGTAIELLAAVPSIIYGMWGLFVFAPFMADHVQPLLGRYLGFLPLFKGPPMGIGMLTTGIILALMILPFISSVSRDVFKMVPSVLKESAYGLGATNWEVTKGVILPYALHGIIGAGFLGLGRALGETMAVTFVIGNSHRLSASLFETGNSIASTLANEFTEASEPLYLHALVALGLVLFLITVTSQIAAQLWLRHIIKKAGGK</sequence>
<dbReference type="InterPro" id="IPR035906">
    <property type="entry name" value="MetI-like_sf"/>
</dbReference>
<feature type="transmembrane region" description="Helical" evidence="9">
    <location>
        <begin position="12"/>
        <end position="35"/>
    </location>
</feature>
<keyword evidence="5 10" id="KW-0592">Phosphate transport</keyword>